<evidence type="ECO:0000259" key="7">
    <source>
        <dbReference type="Pfam" id="PF24345"/>
    </source>
</evidence>
<feature type="domain" description="DBL homology" evidence="5">
    <location>
        <begin position="817"/>
        <end position="1020"/>
    </location>
</feature>
<feature type="domain" description="PH" evidence="6">
    <location>
        <begin position="1035"/>
        <end position="1174"/>
    </location>
</feature>
<feature type="compositionally biased region" description="Basic and acidic residues" evidence="4">
    <location>
        <begin position="689"/>
        <end position="702"/>
    </location>
</feature>
<proteinExistence type="predicted"/>
<keyword evidence="9" id="KW-1185">Reference proteome</keyword>
<evidence type="ECO:0000256" key="3">
    <source>
        <dbReference type="ARBA" id="ARBA00023242"/>
    </source>
</evidence>
<dbReference type="InterPro" id="IPR056223">
    <property type="entry name" value="PH_24"/>
</dbReference>
<dbReference type="Pfam" id="PF24345">
    <property type="entry name" value="PH_24"/>
    <property type="match status" value="1"/>
</dbReference>
<feature type="compositionally biased region" description="Basic residues" evidence="4">
    <location>
        <begin position="299"/>
        <end position="310"/>
    </location>
</feature>
<feature type="compositionally biased region" description="Basic and acidic residues" evidence="4">
    <location>
        <begin position="1294"/>
        <end position="1313"/>
    </location>
</feature>
<keyword evidence="2" id="KW-0227">DNA damage</keyword>
<feature type="compositionally biased region" description="Basic and acidic residues" evidence="4">
    <location>
        <begin position="331"/>
        <end position="353"/>
    </location>
</feature>
<dbReference type="EMBL" id="VNKQ01000014">
    <property type="protein sequence ID" value="KAG0646728.1"/>
    <property type="molecule type" value="Genomic_DNA"/>
</dbReference>
<dbReference type="PANTHER" id="PTHR23196:SF1">
    <property type="entry name" value="PAX-INTERACTING PROTEIN 1"/>
    <property type="match status" value="1"/>
</dbReference>
<dbReference type="GO" id="GO:0035861">
    <property type="term" value="C:site of double-strand break"/>
    <property type="evidence" value="ECO:0007669"/>
    <property type="project" value="TreeGrafter"/>
</dbReference>
<dbReference type="GO" id="GO:0005634">
    <property type="term" value="C:nucleus"/>
    <property type="evidence" value="ECO:0007669"/>
    <property type="project" value="UniProtKB-SubCell"/>
</dbReference>
<feature type="compositionally biased region" description="Polar residues" evidence="4">
    <location>
        <begin position="941"/>
        <end position="951"/>
    </location>
</feature>
<dbReference type="InterPro" id="IPR056416">
    <property type="entry name" value="DH_2_fung"/>
</dbReference>
<evidence type="ECO:0000313" key="9">
    <source>
        <dbReference type="Proteomes" id="UP000785200"/>
    </source>
</evidence>
<feature type="compositionally biased region" description="Basic and acidic residues" evidence="4">
    <location>
        <begin position="289"/>
        <end position="298"/>
    </location>
</feature>
<dbReference type="OrthoDB" id="5408934at2759"/>
<feature type="region of interest" description="Disordered" evidence="4">
    <location>
        <begin position="1809"/>
        <end position="1837"/>
    </location>
</feature>
<feature type="compositionally biased region" description="Basic and acidic residues" evidence="4">
    <location>
        <begin position="185"/>
        <end position="200"/>
    </location>
</feature>
<organism evidence="8 9">
    <name type="scientific">Hyphodiscus hymeniophilus</name>
    <dbReference type="NCBI Taxonomy" id="353542"/>
    <lineage>
        <taxon>Eukaryota</taxon>
        <taxon>Fungi</taxon>
        <taxon>Dikarya</taxon>
        <taxon>Ascomycota</taxon>
        <taxon>Pezizomycotina</taxon>
        <taxon>Leotiomycetes</taxon>
        <taxon>Helotiales</taxon>
        <taxon>Hyphodiscaceae</taxon>
        <taxon>Hyphodiscus</taxon>
    </lineage>
</organism>
<feature type="compositionally biased region" description="Low complexity" evidence="4">
    <location>
        <begin position="754"/>
        <end position="768"/>
    </location>
</feature>
<dbReference type="GO" id="GO:0006974">
    <property type="term" value="P:DNA damage response"/>
    <property type="evidence" value="ECO:0007669"/>
    <property type="project" value="UniProtKB-KW"/>
</dbReference>
<accession>A0A9P6VF80</accession>
<feature type="compositionally biased region" description="Basic and acidic residues" evidence="4">
    <location>
        <begin position="244"/>
        <end position="254"/>
    </location>
</feature>
<dbReference type="InterPro" id="IPR056222">
    <property type="entry name" value="PH_23"/>
</dbReference>
<feature type="compositionally biased region" description="Polar residues" evidence="4">
    <location>
        <begin position="1349"/>
        <end position="1358"/>
    </location>
</feature>
<feature type="region of interest" description="Disordered" evidence="4">
    <location>
        <begin position="109"/>
        <end position="452"/>
    </location>
</feature>
<feature type="compositionally biased region" description="Acidic residues" evidence="4">
    <location>
        <begin position="255"/>
        <end position="264"/>
    </location>
</feature>
<feature type="compositionally biased region" description="Polar residues" evidence="4">
    <location>
        <begin position="504"/>
        <end position="520"/>
    </location>
</feature>
<dbReference type="Proteomes" id="UP000785200">
    <property type="component" value="Unassembled WGS sequence"/>
</dbReference>
<sequence length="1914" mass="209987">MPSSDEDDTPTKSKPATPRRSPAARRAPNATPVRKKTSPAPRTPNTAPARTKTGGKKAEPTLLGDFLLGRPSAARSGRGGANATGAGRGRRRRSFDAAAVKRELRLEEDAVGRIPQPGGVKDRVKQWQKGSAAAAAAVVEDANSEPGGVGDRVEDGSVGEVDRLQIKKRESKRPGRRKLNEEEDERGKDGEGSGSHERSKSAPRKRVVSDSHWMKQKNTPPRKTAPIPKDFLTLTSTNPPLESKMQDWVKRTESDEIVVEVEEEEKSRSRKVSRRDDKDGTPRSRKVSRQVDSEETPTKRKVSPRSRHVSKQGPFDDGIRVRPSRGNSPDDGIRIKRSPDPSFDDGIRVKPSRENSVLEDGIRIKPIRKESSKRKPAERDTKGAATPRKTSERHLRPPDTESRGDADDWGTNIDDDASSFVTPSRSQKSKRRERKSETPESLDEIPFGNSAFSVLDLPVGAEAGTMKRPAPKRNNSFAVPKVFKKIYNEGMNIARDTVDPPRVGQNQPPSIESWLNQTTDPFVDRPSAPSSTLEIPESSPRRESYNRDDQGERDLTSGVSESIRSRRLRKSQDTEDSQDVVPKETPPVEIKKARETLPSMESSPPLSPTELKRSPATRNTSSPKSGRKLPLKDAFLEAFRGESASVRPKSFSNPMPGIPSMRGNSNPSEFDRPEVIISDEPPAKQSPRAPEHSNLDDHRQQDKALPVYPRRPAPTTGEHRLSTIASVETFSTSSSATGTGSDLSQTTVTQATVLTAPTSSSLSRKSQGSGRGPGLKRRLTKHSDLVSMLSLPDTGAPGRAKSIRSARSVRTTRTQLESATIQDLMRELADDEAKYMRELKTLVDGVIPVLLTCVLSKSDSAIAAGLFNPSTGNASDSAFTKPIVDMGIALERLKSLHKRIPLQDPHSFIAWAQTAQKTYTDYLASWRMGFQDVVVNLAPASPQSSKEQNPTLDEMPRNADGDVLNANGERADVQYMLKRPLVRAKYLCKIVKGVDKLLHSELSGKMKIMYEDFEVQMRLRFKQEEARMVDRAANKTDASRARDMKTMALAENVKIDHTRQVYAKDFFSLELQHSSGQRLECRVELLLRDKPSDQNDSGDVLVCATDNNSRWLLFAPLALDLVSARRGDHPGQMVIMARGISGPQEWRESFLVETDDDETITEWIEMLGTISITPETGWKASSASLPLPPTSISKKNSSSPPTDLEIPIGEGRQKDAEDITSNRHHRRQTSAHMRIAATLPHSIKEESTVSGFDMKDLNEALDKAGQLKRARPARYHSRPQSQPSSPLSQSPLLSDDKQSAPERRNPEPSRGETTDVPFMPKVRNNSAPSTPKSSSPLRESMRPEPNVLKKQQASTSTSDSREGGAPPLPAHRASTTPTALKKTPILESPTPKAKNRRSSSPLKHEYQPSDASETSSSETSDSQDDASFSESSDEELDAPELPHIQPGVSIYGRKISPQGSLYSLPNSTLAPSQSASQAPYQDIQVKRSPGATKKMAAMISSWSNKKGRWEDLWAEPCSIIISPGRIEAFEMTAAHSSPITDAHLELSGGSDLSQGSDPTVERPLISLELTPIVSLRQSTALDIEIQSPPRPESRLQCSGTVRYRATNVIDCQELYLAIHRSRMDNPKYKKLEEERMLNSFGTHAYESAIKGNRRRSWLGRKKSYRASTRAPSTTGESEQSAGSNSSAFSALKRMSRGSFNIGKSSIENSQGKSGTVSGPQSMYSSASSGNTPPRTPTSPSLADTSMTNGHLTNLGSENLKIRLYVLATTTKWDDQGAARLTITAPPPGMRQASALYNGLEKRVLVTRKPLIPSSPSGSPNLDQISENGETKKERKENSKPNVVLLDVILGANCFSRIGNNGIACNIWEDVIGDNGQVGTVGAFGGVSGRTRKWLFDTGNKRDADWIFGLLAMGR</sequence>
<feature type="region of interest" description="Disordered" evidence="4">
    <location>
        <begin position="1179"/>
        <end position="1242"/>
    </location>
</feature>
<feature type="compositionally biased region" description="Low complexity" evidence="4">
    <location>
        <begin position="15"/>
        <end position="51"/>
    </location>
</feature>
<feature type="compositionally biased region" description="Basic and acidic residues" evidence="4">
    <location>
        <begin position="539"/>
        <end position="555"/>
    </location>
</feature>
<dbReference type="Pfam" id="PF24344">
    <property type="entry name" value="PH_23"/>
    <property type="match status" value="1"/>
</dbReference>
<name>A0A9P6VF80_9HELO</name>
<feature type="region of interest" description="Disordered" evidence="4">
    <location>
        <begin position="493"/>
        <end position="722"/>
    </location>
</feature>
<feature type="compositionally biased region" description="Low complexity" evidence="4">
    <location>
        <begin position="1279"/>
        <end position="1293"/>
    </location>
</feature>
<evidence type="ECO:0000256" key="2">
    <source>
        <dbReference type="ARBA" id="ARBA00022763"/>
    </source>
</evidence>
<evidence type="ECO:0000256" key="4">
    <source>
        <dbReference type="SAM" id="MobiDB-lite"/>
    </source>
</evidence>
<feature type="region of interest" description="Disordered" evidence="4">
    <location>
        <begin position="1265"/>
        <end position="1445"/>
    </location>
</feature>
<feature type="compositionally biased region" description="Polar residues" evidence="4">
    <location>
        <begin position="1665"/>
        <end position="1687"/>
    </location>
</feature>
<reference evidence="8" key="1">
    <citation type="submission" date="2019-07" db="EMBL/GenBank/DDBJ databases">
        <title>Hyphodiscus hymeniophilus genome sequencing and assembly.</title>
        <authorList>
            <person name="Kramer G."/>
            <person name="Nodwell J."/>
        </authorList>
    </citation>
    <scope>NUCLEOTIDE SEQUENCE</scope>
    <source>
        <strain evidence="8">ATCC 34498</strain>
    </source>
</reference>
<feature type="compositionally biased region" description="Polar residues" evidence="4">
    <location>
        <begin position="1813"/>
        <end position="1827"/>
    </location>
</feature>
<feature type="compositionally biased region" description="Low complexity" evidence="4">
    <location>
        <begin position="1409"/>
        <end position="1430"/>
    </location>
</feature>
<feature type="compositionally biased region" description="Polar residues" evidence="4">
    <location>
        <begin position="1190"/>
        <end position="1201"/>
    </location>
</feature>
<protein>
    <submittedName>
        <fullName evidence="8">Uncharacterized protein</fullName>
    </submittedName>
</protein>
<feature type="region of interest" description="Disordered" evidence="4">
    <location>
        <begin position="940"/>
        <end position="964"/>
    </location>
</feature>
<feature type="region of interest" description="Disordered" evidence="4">
    <location>
        <begin position="1699"/>
        <end position="1752"/>
    </location>
</feature>
<feature type="compositionally biased region" description="Basic and acidic residues" evidence="4">
    <location>
        <begin position="151"/>
        <end position="168"/>
    </location>
</feature>
<feature type="compositionally biased region" description="Polar residues" evidence="4">
    <location>
        <begin position="1323"/>
        <end position="1337"/>
    </location>
</feature>
<feature type="region of interest" description="Disordered" evidence="4">
    <location>
        <begin position="1"/>
        <end position="96"/>
    </location>
</feature>
<feature type="region of interest" description="Disordered" evidence="4">
    <location>
        <begin position="1660"/>
        <end position="1687"/>
    </location>
</feature>
<feature type="region of interest" description="Disordered" evidence="4">
    <location>
        <begin position="754"/>
        <end position="811"/>
    </location>
</feature>
<evidence type="ECO:0000256" key="1">
    <source>
        <dbReference type="ARBA" id="ARBA00004123"/>
    </source>
</evidence>
<dbReference type="InterPro" id="IPR051579">
    <property type="entry name" value="DDR_Transcriptional_Reg"/>
</dbReference>
<evidence type="ECO:0000259" key="5">
    <source>
        <dbReference type="Pfam" id="PF24340"/>
    </source>
</evidence>
<comment type="subcellular location">
    <subcellularLocation>
        <location evidence="1">Nucleus</location>
    </subcellularLocation>
</comment>
<dbReference type="PANTHER" id="PTHR23196">
    <property type="entry name" value="PAX TRANSCRIPTION ACTIVATION DOMAIN INTERACTING PROTEIN"/>
    <property type="match status" value="1"/>
</dbReference>
<feature type="compositionally biased region" description="Basic residues" evidence="4">
    <location>
        <begin position="1266"/>
        <end position="1277"/>
    </location>
</feature>
<feature type="domain" description="PH" evidence="7">
    <location>
        <begin position="1487"/>
        <end position="1636"/>
    </location>
</feature>
<evidence type="ECO:0000313" key="8">
    <source>
        <dbReference type="EMBL" id="KAG0646728.1"/>
    </source>
</evidence>
<evidence type="ECO:0000259" key="6">
    <source>
        <dbReference type="Pfam" id="PF24344"/>
    </source>
</evidence>
<dbReference type="Pfam" id="PF24340">
    <property type="entry name" value="DH_2"/>
    <property type="match status" value="1"/>
</dbReference>
<comment type="caution">
    <text evidence="8">The sequence shown here is derived from an EMBL/GenBank/DDBJ whole genome shotgun (WGS) entry which is preliminary data.</text>
</comment>
<feature type="compositionally biased region" description="Basic and acidic residues" evidence="4">
    <location>
        <begin position="360"/>
        <end position="382"/>
    </location>
</feature>
<gene>
    <name evidence="8" type="ORF">D0Z07_6296</name>
</gene>
<feature type="compositionally biased region" description="Basic and acidic residues" evidence="4">
    <location>
        <begin position="389"/>
        <end position="406"/>
    </location>
</feature>
<keyword evidence="3" id="KW-0539">Nucleus</keyword>
<feature type="compositionally biased region" description="Basic and acidic residues" evidence="4">
    <location>
        <begin position="1211"/>
        <end position="1221"/>
    </location>
</feature>
<feature type="compositionally biased region" description="Basic and acidic residues" evidence="4">
    <location>
        <begin position="1828"/>
        <end position="1837"/>
    </location>
</feature>